<evidence type="ECO:0008006" key="3">
    <source>
        <dbReference type="Google" id="ProtNLM"/>
    </source>
</evidence>
<dbReference type="AlphaFoldDB" id="A0AA37LSN1"/>
<dbReference type="Proteomes" id="UP001055172">
    <property type="component" value="Unassembled WGS sequence"/>
</dbReference>
<name>A0AA37LSN1_9PEZI</name>
<organism evidence="1 2">
    <name type="scientific">Colletotrichum liriopes</name>
    <dbReference type="NCBI Taxonomy" id="708192"/>
    <lineage>
        <taxon>Eukaryota</taxon>
        <taxon>Fungi</taxon>
        <taxon>Dikarya</taxon>
        <taxon>Ascomycota</taxon>
        <taxon>Pezizomycotina</taxon>
        <taxon>Sordariomycetes</taxon>
        <taxon>Hypocreomycetidae</taxon>
        <taxon>Glomerellales</taxon>
        <taxon>Glomerellaceae</taxon>
        <taxon>Colletotrichum</taxon>
        <taxon>Colletotrichum spaethianum species complex</taxon>
    </lineage>
</organism>
<evidence type="ECO:0000313" key="1">
    <source>
        <dbReference type="EMBL" id="GJC82932.1"/>
    </source>
</evidence>
<protein>
    <recommendedName>
        <fullName evidence="3">NAD-specific glutamate dehydrogenase</fullName>
    </recommendedName>
</protein>
<accession>A0AA37LSN1</accession>
<reference evidence="1 2" key="1">
    <citation type="submission" date="2021-07" db="EMBL/GenBank/DDBJ databases">
        <title>Genome data of Colletotrichum spaethianum.</title>
        <authorList>
            <person name="Utami Y.D."/>
            <person name="Hiruma K."/>
        </authorList>
    </citation>
    <scope>NUCLEOTIDE SEQUENCE [LARGE SCALE GENOMIC DNA]</scope>
    <source>
        <strain evidence="1 2">MAFF 242679</strain>
    </source>
</reference>
<gene>
    <name evidence="1" type="ORF">ColLi_05769</name>
</gene>
<keyword evidence="2" id="KW-1185">Reference proteome</keyword>
<sequence length="1179" mass="124835">MLQPGGRQLEQREVDGRSTVHRTLALLLLHLEVGLETNGGVLDSFSVKVLSGDGQDDVLQVAVSHSKELAQPSDLVITLGNLRRRLRVELINGGLELFDALLAGLQLLLQNHDGLPQGLGRDLLREIHGLGHDGGGRSSSLGLEGRHGRGRWLDAGRLGSLSCGTSSLLGDLELLFQVGNTVLQVLGLGCRKAETLKKMLLRLLAILDGVAQLTLPAGLEVLEVVLVLALQFLDDLGLAGLSLLHHHLRLGLGGLNIHVGLVELGSELDDLFLEFLADNVDVVVGFVNLALHGDACSLDLVDAGFSGFLEFALVAHSRLVKLVILSLHLTEQALETLALADSTHSLALTVLQSLDLGLKTLTRTGLGLELSVQDLLTCEQGLLALGAASILLGDVASSLSHVFLEGDKLRAPAFPDALVLLKLGSKGVEELLQLLVLVEGLVEIDLLPACSLNGALCLGPPAAGFLVGATQIILHRVGLVGELGLGLHSVRVRGLHKRHAHGLLGSGLFKGLKLVVSLLDLLSETVLLFGSNAEKPLDLGESIFGGTAAVKLCLSSLLLVPKLFLEITDAVVENASVHDFDLDASLGGLQLPLQLCREIFSSTTIGDLLLSLGSLDIKAFFEIDELGLELTQLIVDGLVVIAISSGLLGWGRHALLDSFLDNVAQILATEVKTHRSAELLPHLLQSLENSSAGGVFGGGRGGNWSHRWSATLLHSKSVEDGCADLFHASVAAWAQGTTGHRFFVLVISITVLDVCRNTATDGRGSSSGATSEGLLDGKKSLLQGAEASGEQIANGFIHTAVEELDTLLQLGLLLVTKSPLPVAVRNALFAVQMGDGTIERPCTYGRIDERILQFRAGHRRVVGREVAVLSDGAGRSAAVLTAGLHLIGRQVGNASDLDLPLGAGLVPLGSFGSGLVHAKSRVILIEVVHDGINLLESRLVQLVVGLTGGGLFPKGEVVRLGLIDILLVLGDDIVLGNLPFFKLLLGFTCRRGRSGEARGGKTLSLWRAGEARSAQSLGSSEFGRCRCAGRRFARRRRLGRSLGAWQDRLDSVFSVALVLFVFLSLSLRRNGPAAARDECPCGGRQRLVVALLVGVDAEGPGIIKVLEVGLRLEFERCPVQLLLVGRSIRGAGGCDGLGIGRVLGSNSRRHCCVCRRESLLIARLVLGSLLFLRLWCGLE</sequence>
<evidence type="ECO:0000313" key="2">
    <source>
        <dbReference type="Proteomes" id="UP001055172"/>
    </source>
</evidence>
<dbReference type="EMBL" id="BPPX01000010">
    <property type="protein sequence ID" value="GJC82932.1"/>
    <property type="molecule type" value="Genomic_DNA"/>
</dbReference>
<comment type="caution">
    <text evidence="1">The sequence shown here is derived from an EMBL/GenBank/DDBJ whole genome shotgun (WGS) entry which is preliminary data.</text>
</comment>
<proteinExistence type="predicted"/>